<dbReference type="GeneID" id="113796832"/>
<dbReference type="InterPro" id="IPR012677">
    <property type="entry name" value="Nucleotide-bd_a/b_plait_sf"/>
</dbReference>
<protein>
    <submittedName>
        <fullName evidence="2">Ribosomal RNA-processing protein 7 homolog A-like</fullName>
    </submittedName>
</protein>
<dbReference type="PANTHER" id="PTHR13191">
    <property type="entry name" value="RIBOSOMAL RNA PROCESSING PROTEIN 7-RELATED"/>
    <property type="match status" value="1"/>
</dbReference>
<dbReference type="GO" id="GO:0032545">
    <property type="term" value="C:CURI complex"/>
    <property type="evidence" value="ECO:0007669"/>
    <property type="project" value="TreeGrafter"/>
</dbReference>
<name>A0A6P6YDF1_DERPT</name>
<dbReference type="FunCoup" id="A0A6P6YDF1">
    <property type="interactions" value="1191"/>
</dbReference>
<dbReference type="Gene3D" id="3.30.70.330">
    <property type="match status" value="1"/>
</dbReference>
<evidence type="ECO:0000313" key="2">
    <source>
        <dbReference type="RefSeq" id="XP_027202921.1"/>
    </source>
</evidence>
<evidence type="ECO:0000313" key="1">
    <source>
        <dbReference type="Proteomes" id="UP000515146"/>
    </source>
</evidence>
<sequence length="303" mass="35728">MQIIKNEGFNVLQVKFDKQSSIIRHLYVKSFISNSLIQQRKNSDHDLQQQQECKAENCTLFILNIPPFINEQHIRYLFEKCGKIVRVFFDEKPSFQTATSMLEKIQKLDSKTDQQDKSAIPLGFSSSVFEENEIFNYKICHVVFAKLSALSNALDMAGTDHVYTFVPDEIDPDDKRWFTGIKLWQSRYNNSVIDQYHRVKLAEKFVAEMDEQSDEQQKRIEAEQQQSIEQESGGWITVNRNLRRNRRALIANQQHDRLIEEKLKDRQMKRKLSEQKFDEQIAPIIEAAQKKKKKNPRTIHNNF</sequence>
<dbReference type="Proteomes" id="UP000515146">
    <property type="component" value="Unplaced"/>
</dbReference>
<gene>
    <name evidence="2" type="primary">LOC113796832</name>
</gene>
<accession>A0A6P6YDF1</accession>
<reference evidence="2" key="1">
    <citation type="submission" date="2025-08" db="UniProtKB">
        <authorList>
            <consortium name="RefSeq"/>
        </authorList>
    </citation>
    <scope>IDENTIFICATION</scope>
    <source>
        <strain evidence="2">Airmid</strain>
    </source>
</reference>
<dbReference type="PANTHER" id="PTHR13191:SF0">
    <property type="entry name" value="RIBOSOMAL RNA-PROCESSING PROTEIN 7 HOMOLOG A-RELATED"/>
    <property type="match status" value="1"/>
</dbReference>
<dbReference type="RefSeq" id="XP_027202921.1">
    <property type="nucleotide sequence ID" value="XM_027347120.1"/>
</dbReference>
<dbReference type="InParanoid" id="A0A6P6YDF1"/>
<dbReference type="OrthoDB" id="5390at2759"/>
<dbReference type="GO" id="GO:0000028">
    <property type="term" value="P:ribosomal small subunit assembly"/>
    <property type="evidence" value="ECO:0007669"/>
    <property type="project" value="TreeGrafter"/>
</dbReference>
<dbReference type="AlphaFoldDB" id="A0A6P6YDF1"/>
<dbReference type="GO" id="GO:0034456">
    <property type="term" value="C:UTP-C complex"/>
    <property type="evidence" value="ECO:0007669"/>
    <property type="project" value="TreeGrafter"/>
</dbReference>
<dbReference type="SUPFAM" id="SSF54928">
    <property type="entry name" value="RNA-binding domain, RBD"/>
    <property type="match status" value="1"/>
</dbReference>
<keyword evidence="1" id="KW-1185">Reference proteome</keyword>
<dbReference type="InterPro" id="IPR035979">
    <property type="entry name" value="RBD_domain_sf"/>
</dbReference>
<organism evidence="1 2">
    <name type="scientific">Dermatophagoides pteronyssinus</name>
    <name type="common">European house dust mite</name>
    <dbReference type="NCBI Taxonomy" id="6956"/>
    <lineage>
        <taxon>Eukaryota</taxon>
        <taxon>Metazoa</taxon>
        <taxon>Ecdysozoa</taxon>
        <taxon>Arthropoda</taxon>
        <taxon>Chelicerata</taxon>
        <taxon>Arachnida</taxon>
        <taxon>Acari</taxon>
        <taxon>Acariformes</taxon>
        <taxon>Sarcoptiformes</taxon>
        <taxon>Astigmata</taxon>
        <taxon>Psoroptidia</taxon>
        <taxon>Analgoidea</taxon>
        <taxon>Pyroglyphidae</taxon>
        <taxon>Dermatophagoidinae</taxon>
        <taxon>Dermatophagoides</taxon>
    </lineage>
</organism>
<dbReference type="GO" id="GO:0003676">
    <property type="term" value="F:nucleic acid binding"/>
    <property type="evidence" value="ECO:0007669"/>
    <property type="project" value="InterPro"/>
</dbReference>
<dbReference type="InterPro" id="IPR040446">
    <property type="entry name" value="RRP7"/>
</dbReference>
<dbReference type="GO" id="GO:0006364">
    <property type="term" value="P:rRNA processing"/>
    <property type="evidence" value="ECO:0007669"/>
    <property type="project" value="TreeGrafter"/>
</dbReference>
<dbReference type="KEGG" id="dpte:113796832"/>
<proteinExistence type="predicted"/>